<dbReference type="Proteomes" id="UP000430508">
    <property type="component" value="Chromosome"/>
</dbReference>
<evidence type="ECO:0000256" key="2">
    <source>
        <dbReference type="ARBA" id="ARBA00022801"/>
    </source>
</evidence>
<dbReference type="NCBIfam" id="TIGR00369">
    <property type="entry name" value="unchar_dom_1"/>
    <property type="match status" value="1"/>
</dbReference>
<dbReference type="InterPro" id="IPR006683">
    <property type="entry name" value="Thioestr_dom"/>
</dbReference>
<dbReference type="GO" id="GO:0005829">
    <property type="term" value="C:cytosol"/>
    <property type="evidence" value="ECO:0007669"/>
    <property type="project" value="TreeGrafter"/>
</dbReference>
<comment type="similarity">
    <text evidence="1">Belongs to the thioesterase PaaI family.</text>
</comment>
<dbReference type="RefSeq" id="WP_158208272.1">
    <property type="nucleotide sequence ID" value="NZ_CP046996.1"/>
</dbReference>
<gene>
    <name evidence="4" type="ORF">GQ588_09755</name>
</gene>
<accession>A0A857DL87</accession>
<proteinExistence type="inferred from homology"/>
<dbReference type="CDD" id="cd03443">
    <property type="entry name" value="PaaI_thioesterase"/>
    <property type="match status" value="1"/>
</dbReference>
<evidence type="ECO:0000313" key="5">
    <source>
        <dbReference type="Proteomes" id="UP000430508"/>
    </source>
</evidence>
<dbReference type="SUPFAM" id="SSF54637">
    <property type="entry name" value="Thioesterase/thiol ester dehydrase-isomerase"/>
    <property type="match status" value="1"/>
</dbReference>
<dbReference type="AlphaFoldDB" id="A0A857DL87"/>
<dbReference type="Gene3D" id="3.10.129.10">
    <property type="entry name" value="Hotdog Thioesterase"/>
    <property type="match status" value="1"/>
</dbReference>
<sequence length="129" mass="14474">MENQKYLMDYLNIEYIQYKDNTFEAKMNLTAFHSQPYGILHGGATIALGESAAGYASNQLLDNNQVAVGQNITANHMKAKNIEGYILAKGRLLHQGKTSHVWLIEMLDEKDELISIVSVTNAVINYNRV</sequence>
<evidence type="ECO:0000256" key="1">
    <source>
        <dbReference type="ARBA" id="ARBA00008324"/>
    </source>
</evidence>
<dbReference type="EMBL" id="CP046996">
    <property type="protein sequence ID" value="QHA00896.1"/>
    <property type="molecule type" value="Genomic_DNA"/>
</dbReference>
<dbReference type="InterPro" id="IPR003736">
    <property type="entry name" value="PAAI_dom"/>
</dbReference>
<evidence type="ECO:0000313" key="4">
    <source>
        <dbReference type="EMBL" id="QHA00896.1"/>
    </source>
</evidence>
<organism evidence="4 5">
    <name type="scientific">Dehalobacter restrictus</name>
    <dbReference type="NCBI Taxonomy" id="55583"/>
    <lineage>
        <taxon>Bacteria</taxon>
        <taxon>Bacillati</taxon>
        <taxon>Bacillota</taxon>
        <taxon>Clostridia</taxon>
        <taxon>Eubacteriales</taxon>
        <taxon>Desulfitobacteriaceae</taxon>
        <taxon>Dehalobacter</taxon>
    </lineage>
</organism>
<name>A0A857DL87_9FIRM</name>
<dbReference type="Pfam" id="PF03061">
    <property type="entry name" value="4HBT"/>
    <property type="match status" value="1"/>
</dbReference>
<evidence type="ECO:0000259" key="3">
    <source>
        <dbReference type="Pfam" id="PF03061"/>
    </source>
</evidence>
<dbReference type="PANTHER" id="PTHR43240">
    <property type="entry name" value="1,4-DIHYDROXY-2-NAPHTHOYL-COA THIOESTERASE 1"/>
    <property type="match status" value="1"/>
</dbReference>
<keyword evidence="2" id="KW-0378">Hydrolase</keyword>
<feature type="domain" description="Thioesterase" evidence="3">
    <location>
        <begin position="37"/>
        <end position="114"/>
    </location>
</feature>
<dbReference type="GO" id="GO:0061522">
    <property type="term" value="F:1,4-dihydroxy-2-naphthoyl-CoA thioesterase activity"/>
    <property type="evidence" value="ECO:0007669"/>
    <property type="project" value="TreeGrafter"/>
</dbReference>
<protein>
    <submittedName>
        <fullName evidence="4">Hotdog fold thioesterase</fullName>
    </submittedName>
</protein>
<dbReference type="PANTHER" id="PTHR43240:SF5">
    <property type="entry name" value="1,4-DIHYDROXY-2-NAPHTHOYL-COA THIOESTERASE 1"/>
    <property type="match status" value="1"/>
</dbReference>
<dbReference type="InterPro" id="IPR029069">
    <property type="entry name" value="HotDog_dom_sf"/>
</dbReference>
<reference evidence="4 5" key="1">
    <citation type="submission" date="2019-12" db="EMBL/GenBank/DDBJ databases">
        <title>Sequence classification of anaerobic respiratory reductive dehalogenases: First we see many, then we see few.</title>
        <authorList>
            <person name="Molenda O."/>
            <person name="Puentes Jacome L.A."/>
            <person name="Cao X."/>
            <person name="Nesbo C.L."/>
            <person name="Tang S."/>
            <person name="Morson N."/>
            <person name="Patron J."/>
            <person name="Lomheim L."/>
            <person name="Wishart D.S."/>
            <person name="Edwards E.A."/>
        </authorList>
    </citation>
    <scope>NUCLEOTIDE SEQUENCE [LARGE SCALE GENOMIC DNA]</scope>
    <source>
        <strain evidence="4 5">12DCA</strain>
    </source>
</reference>